<evidence type="ECO:0000313" key="1">
    <source>
        <dbReference type="EMBL" id="OAY40539.1"/>
    </source>
</evidence>
<dbReference type="AlphaFoldDB" id="A0A2C9V7H6"/>
<organism evidence="1">
    <name type="scientific">Manihot esculenta</name>
    <name type="common">Cassava</name>
    <name type="synonym">Jatropha manihot</name>
    <dbReference type="NCBI Taxonomy" id="3983"/>
    <lineage>
        <taxon>Eukaryota</taxon>
        <taxon>Viridiplantae</taxon>
        <taxon>Streptophyta</taxon>
        <taxon>Embryophyta</taxon>
        <taxon>Tracheophyta</taxon>
        <taxon>Spermatophyta</taxon>
        <taxon>Magnoliopsida</taxon>
        <taxon>eudicotyledons</taxon>
        <taxon>Gunneridae</taxon>
        <taxon>Pentapetalae</taxon>
        <taxon>rosids</taxon>
        <taxon>fabids</taxon>
        <taxon>Malpighiales</taxon>
        <taxon>Euphorbiaceae</taxon>
        <taxon>Crotonoideae</taxon>
        <taxon>Manihoteae</taxon>
        <taxon>Manihot</taxon>
    </lineage>
</organism>
<sequence length="40" mass="4520">MMFLGLKSLTDYVISANKCLRTTDSQKPDYVISPIRSITL</sequence>
<dbReference type="EMBL" id="CM004395">
    <property type="protein sequence ID" value="OAY40539.1"/>
    <property type="molecule type" value="Genomic_DNA"/>
</dbReference>
<reference evidence="1" key="1">
    <citation type="submission" date="2016-02" db="EMBL/GenBank/DDBJ databases">
        <title>WGS assembly of Manihot esculenta.</title>
        <authorList>
            <person name="Bredeson J.V."/>
            <person name="Prochnik S.E."/>
            <person name="Lyons J.B."/>
            <person name="Schmutz J."/>
            <person name="Grimwood J."/>
            <person name="Vrebalov J."/>
            <person name="Bart R.S."/>
            <person name="Amuge T."/>
            <person name="Ferguson M.E."/>
            <person name="Green R."/>
            <person name="Putnam N."/>
            <person name="Stites J."/>
            <person name="Rounsley S."/>
            <person name="Rokhsar D.S."/>
        </authorList>
    </citation>
    <scope>NUCLEOTIDE SEQUENCE [LARGE SCALE GENOMIC DNA]</scope>
    <source>
        <tissue evidence="1">Leaf</tissue>
    </source>
</reference>
<accession>A0A2C9V7H6</accession>
<proteinExistence type="predicted"/>
<protein>
    <submittedName>
        <fullName evidence="1">Uncharacterized protein</fullName>
    </submittedName>
</protein>
<name>A0A2C9V7H6_MANES</name>
<gene>
    <name evidence="1" type="ORF">MANES_09G030100</name>
</gene>